<dbReference type="EMBL" id="SRYB01000043">
    <property type="protein sequence ID" value="TGY76199.1"/>
    <property type="molecule type" value="Genomic_DNA"/>
</dbReference>
<evidence type="ECO:0000313" key="2">
    <source>
        <dbReference type="Proteomes" id="UP000306319"/>
    </source>
</evidence>
<gene>
    <name evidence="1" type="ORF">E5331_18655</name>
</gene>
<sequence>MEQSAHTNKIIVAIDGYSSSGKSTMARALAARIGYVYVDSGAMYRAVTLYAIRNVMVNPDHTINKERLIAALPEIRISFEAPGEDGVQHTLLNGEDVENEIHDMEVSNLVSPVAAIPEVRSRLTAMQQSFGKDKGIVMDGRDIGTTVFPNAELKIFVCASAEERARRRLKEMTEKGEKVSFDEVYKNVVERDHIDTTRAVSPLKKASDAIELDNGNMTRDEQMEWLLDKFNSKVASLNKK</sequence>
<name>A0AC61RBL2_9BACT</name>
<organism evidence="1 2">
    <name type="scientific">Lepagella muris</name>
    <dbReference type="NCBI Taxonomy" id="3032870"/>
    <lineage>
        <taxon>Bacteria</taxon>
        <taxon>Pseudomonadati</taxon>
        <taxon>Bacteroidota</taxon>
        <taxon>Bacteroidia</taxon>
        <taxon>Bacteroidales</taxon>
        <taxon>Muribaculaceae</taxon>
        <taxon>Lepagella</taxon>
    </lineage>
</organism>
<evidence type="ECO:0000313" key="1">
    <source>
        <dbReference type="EMBL" id="TGY76199.1"/>
    </source>
</evidence>
<keyword evidence="1" id="KW-0808">Transferase</keyword>
<keyword evidence="2" id="KW-1185">Reference proteome</keyword>
<accession>A0AC61RBL2</accession>
<dbReference type="Proteomes" id="UP000306319">
    <property type="component" value="Unassembled WGS sequence"/>
</dbReference>
<proteinExistence type="predicted"/>
<reference evidence="1" key="1">
    <citation type="submission" date="2019-04" db="EMBL/GenBank/DDBJ databases">
        <title>Microbes associate with the intestines of laboratory mice.</title>
        <authorList>
            <person name="Navarre W."/>
            <person name="Wong E."/>
            <person name="Huang K."/>
            <person name="Tropini C."/>
            <person name="Ng K."/>
            <person name="Yu B."/>
        </authorList>
    </citation>
    <scope>NUCLEOTIDE SEQUENCE</scope>
    <source>
        <strain evidence="1">NM04_E33</strain>
    </source>
</reference>
<dbReference type="EC" id="2.7.4.25" evidence="1"/>
<protein>
    <submittedName>
        <fullName evidence="1">(D)CMP kinase</fullName>
        <ecNumber evidence="1">2.7.4.25</ecNumber>
    </submittedName>
</protein>
<comment type="caution">
    <text evidence="1">The sequence shown here is derived from an EMBL/GenBank/DDBJ whole genome shotgun (WGS) entry which is preliminary data.</text>
</comment>
<keyword evidence="1" id="KW-0418">Kinase</keyword>